<comment type="similarity">
    <text evidence="1">Belongs to the plant acyltransferase family.</text>
</comment>
<sequence length="185" mass="20801">MIESKSEGPYGDGFNRYIECNAADVIVIEAKLKWTMSKLLKNPRATLDDNLQCITCFDYGGFSLSLCLSHKVAYLATTVNFLQYWVTNSKSGIDHQLTPLNLFKVEFLFPMYYLMLVDVGLGDKKCVTRRFVFEASKISVLKNSIACEVKSPSRVEVVMALLYKCAISVSTKGSPIILLQTMNLR</sequence>
<evidence type="ECO:0000313" key="4">
    <source>
        <dbReference type="EMBL" id="KAH7515567.1"/>
    </source>
</evidence>
<keyword evidence="2" id="KW-0808">Transferase</keyword>
<organism evidence="4 5">
    <name type="scientific">Ziziphus jujuba var. spinosa</name>
    <dbReference type="NCBI Taxonomy" id="714518"/>
    <lineage>
        <taxon>Eukaryota</taxon>
        <taxon>Viridiplantae</taxon>
        <taxon>Streptophyta</taxon>
        <taxon>Embryophyta</taxon>
        <taxon>Tracheophyta</taxon>
        <taxon>Spermatophyta</taxon>
        <taxon>Magnoliopsida</taxon>
        <taxon>eudicotyledons</taxon>
        <taxon>Gunneridae</taxon>
        <taxon>Pentapetalae</taxon>
        <taxon>rosids</taxon>
        <taxon>fabids</taxon>
        <taxon>Rosales</taxon>
        <taxon>Rhamnaceae</taxon>
        <taxon>Paliureae</taxon>
        <taxon>Ziziphus</taxon>
    </lineage>
</organism>
<dbReference type="GO" id="GO:0016746">
    <property type="term" value="F:acyltransferase activity"/>
    <property type="evidence" value="ECO:0007669"/>
    <property type="project" value="UniProtKB-KW"/>
</dbReference>
<reference evidence="4" key="1">
    <citation type="journal article" date="2021" name="Front. Plant Sci.">
        <title>Chromosome-Scale Genome Assembly for Chinese Sour Jujube and Insights Into Its Genome Evolution and Domestication Signature.</title>
        <authorList>
            <person name="Shen L.-Y."/>
            <person name="Luo H."/>
            <person name="Wang X.-L."/>
            <person name="Wang X.-M."/>
            <person name="Qiu X.-J."/>
            <person name="Liu H."/>
            <person name="Zhou S.-S."/>
            <person name="Jia K.-H."/>
            <person name="Nie S."/>
            <person name="Bao Y.-T."/>
            <person name="Zhang R.-G."/>
            <person name="Yun Q.-Z."/>
            <person name="Chai Y.-H."/>
            <person name="Lu J.-Y."/>
            <person name="Li Y."/>
            <person name="Zhao S.-W."/>
            <person name="Mao J.-F."/>
            <person name="Jia S.-G."/>
            <person name="Mao Y.-M."/>
        </authorList>
    </citation>
    <scope>NUCLEOTIDE SEQUENCE</scope>
    <source>
        <strain evidence="4">AT0</strain>
        <tissue evidence="4">Leaf</tissue>
    </source>
</reference>
<dbReference type="AlphaFoldDB" id="A0A978UL65"/>
<dbReference type="EMBL" id="JAEACU010000010">
    <property type="protein sequence ID" value="KAH7515567.1"/>
    <property type="molecule type" value="Genomic_DNA"/>
</dbReference>
<dbReference type="Proteomes" id="UP000813462">
    <property type="component" value="Unassembled WGS sequence"/>
</dbReference>
<evidence type="ECO:0000256" key="1">
    <source>
        <dbReference type="ARBA" id="ARBA00009861"/>
    </source>
</evidence>
<name>A0A978UL65_ZIZJJ</name>
<evidence type="ECO:0000256" key="2">
    <source>
        <dbReference type="ARBA" id="ARBA00022679"/>
    </source>
</evidence>
<proteinExistence type="inferred from homology"/>
<dbReference type="Gene3D" id="3.30.559.10">
    <property type="entry name" value="Chloramphenicol acetyltransferase-like domain"/>
    <property type="match status" value="2"/>
</dbReference>
<accession>A0A978UL65</accession>
<dbReference type="Pfam" id="PF02458">
    <property type="entry name" value="Transferase"/>
    <property type="match status" value="1"/>
</dbReference>
<protein>
    <submittedName>
        <fullName evidence="4">Uncharacterized protein</fullName>
    </submittedName>
</protein>
<gene>
    <name evidence="4" type="ORF">FEM48_Zijuj10G0040400</name>
</gene>
<dbReference type="InterPro" id="IPR023213">
    <property type="entry name" value="CAT-like_dom_sf"/>
</dbReference>
<comment type="caution">
    <text evidence="4">The sequence shown here is derived from an EMBL/GenBank/DDBJ whole genome shotgun (WGS) entry which is preliminary data.</text>
</comment>
<evidence type="ECO:0000313" key="5">
    <source>
        <dbReference type="Proteomes" id="UP000813462"/>
    </source>
</evidence>
<dbReference type="PANTHER" id="PTHR31623">
    <property type="entry name" value="F21J9.9"/>
    <property type="match status" value="1"/>
</dbReference>
<evidence type="ECO:0000256" key="3">
    <source>
        <dbReference type="ARBA" id="ARBA00023315"/>
    </source>
</evidence>
<keyword evidence="3" id="KW-0012">Acyltransferase</keyword>
<dbReference type="PANTHER" id="PTHR31623:SF122">
    <property type="entry name" value="HXXXD-TYPE ACYL-TRANSFERASE FAMILY PROTEIN"/>
    <property type="match status" value="1"/>
</dbReference>